<proteinExistence type="predicted"/>
<dbReference type="GO" id="GO:0031640">
    <property type="term" value="P:killing of cells of another organism"/>
    <property type="evidence" value="ECO:0007669"/>
    <property type="project" value="UniProtKB-KW"/>
</dbReference>
<evidence type="ECO:0000259" key="3">
    <source>
        <dbReference type="Pfam" id="PF16754"/>
    </source>
</evidence>
<dbReference type="EMBL" id="FOFS01000029">
    <property type="protein sequence ID" value="SER24734.1"/>
    <property type="molecule type" value="Genomic_DNA"/>
</dbReference>
<dbReference type="Proteomes" id="UP000199233">
    <property type="component" value="Unassembled WGS sequence"/>
</dbReference>
<dbReference type="Gene3D" id="2.180.10.10">
    <property type="entry name" value="RHS repeat-associated core"/>
    <property type="match status" value="1"/>
</dbReference>
<dbReference type="InterPro" id="IPR022385">
    <property type="entry name" value="Rhs_assc_core"/>
</dbReference>
<accession>A0A1H9MM06</accession>
<evidence type="ECO:0000256" key="2">
    <source>
        <dbReference type="ARBA" id="ARBA00022638"/>
    </source>
</evidence>
<name>A0A1H9MM06_9GAMM</name>
<dbReference type="InterPro" id="IPR031922">
    <property type="entry name" value="Pesticin_C"/>
</dbReference>
<evidence type="ECO:0000256" key="1">
    <source>
        <dbReference type="ARBA" id="ARBA00022529"/>
    </source>
</evidence>
<gene>
    <name evidence="4" type="ORF">SAMN04488038_1291</name>
</gene>
<evidence type="ECO:0000313" key="5">
    <source>
        <dbReference type="Proteomes" id="UP000199233"/>
    </source>
</evidence>
<dbReference type="GO" id="GO:0003796">
    <property type="term" value="F:lysozyme activity"/>
    <property type="evidence" value="ECO:0007669"/>
    <property type="project" value="InterPro"/>
</dbReference>
<organism evidence="4 5">
    <name type="scientific">Solimonas aquatica</name>
    <dbReference type="NCBI Taxonomy" id="489703"/>
    <lineage>
        <taxon>Bacteria</taxon>
        <taxon>Pseudomonadati</taxon>
        <taxon>Pseudomonadota</taxon>
        <taxon>Gammaproteobacteria</taxon>
        <taxon>Nevskiales</taxon>
        <taxon>Nevskiaceae</taxon>
        <taxon>Solimonas</taxon>
    </lineage>
</organism>
<dbReference type="Pfam" id="PF16754">
    <property type="entry name" value="Pesticin"/>
    <property type="match status" value="1"/>
</dbReference>
<keyword evidence="2" id="KW-0081">Bacteriolytic enzyme</keyword>
<dbReference type="NCBIfam" id="TIGR03696">
    <property type="entry name" value="Rhs_assc_core"/>
    <property type="match status" value="1"/>
</dbReference>
<feature type="non-terminal residue" evidence="4">
    <location>
        <position position="407"/>
    </location>
</feature>
<dbReference type="AlphaFoldDB" id="A0A1H9MM06"/>
<keyword evidence="1" id="KW-0929">Antimicrobial</keyword>
<sequence>DPKLRLVAQYADDETGLFYHLARYYDPAQGRFISPDPAGIADSLNNPEALRLDLTAYAGGLPRFYVDPDGAAKLQYLLIDAYGGAPTNPSKSTLATGVDPRMIHFAFYLTDIAAAPGEHLLYDPNGTFSGLNDEGALAWSGGTGEWNRFQSHYGKSISTGAWAVIGDFDDTVALELYKALSGRDPLNGKPVANCDAKAALAYLPDLPEGFYAFEHYAFPTYIHLLTQPIFFANEMPDPNDVRYVDASVIPWGDLTFDAEGNDAADDRFYSRKPHLPQNNEGDVIGNSGTTLGRGYDFGGKKAQDVKNILFRLNMSQANIDLLAGAIGKQGNAAAPYFENNVEPAGIELTREQQYLLFLQSYKDTYNDAKRAYDNNFPKDVGTTWDQLDPAIRDVIVDMRFRGDFKNL</sequence>
<feature type="domain" description="Pesticin C-terminal" evidence="3">
    <location>
        <begin position="270"/>
        <end position="400"/>
    </location>
</feature>
<dbReference type="Gene3D" id="1.10.530.40">
    <property type="match status" value="1"/>
</dbReference>
<keyword evidence="5" id="KW-1185">Reference proteome</keyword>
<protein>
    <submittedName>
        <fullName evidence="4">RHS repeat-associated core domain-containing protein</fullName>
    </submittedName>
</protein>
<dbReference type="InterPro" id="IPR023347">
    <property type="entry name" value="Lysozyme_dom_sf"/>
</dbReference>
<reference evidence="4 5" key="1">
    <citation type="submission" date="2016-10" db="EMBL/GenBank/DDBJ databases">
        <authorList>
            <person name="de Groot N.N."/>
        </authorList>
    </citation>
    <scope>NUCLEOTIDE SEQUENCE [LARGE SCALE GENOMIC DNA]</scope>
    <source>
        <strain evidence="4 5">DSM 25927</strain>
    </source>
</reference>
<dbReference type="GO" id="GO:0042742">
    <property type="term" value="P:defense response to bacterium"/>
    <property type="evidence" value="ECO:0007669"/>
    <property type="project" value="UniProtKB-KW"/>
</dbReference>
<evidence type="ECO:0000313" key="4">
    <source>
        <dbReference type="EMBL" id="SER24734.1"/>
    </source>
</evidence>
<feature type="non-terminal residue" evidence="4">
    <location>
        <position position="1"/>
    </location>
</feature>